<keyword evidence="6" id="KW-0560">Oxidoreductase</keyword>
<dbReference type="Proteomes" id="UP000609531">
    <property type="component" value="Unassembled WGS sequence"/>
</dbReference>
<dbReference type="AlphaFoldDB" id="A0A934MGY1"/>
<dbReference type="Gene3D" id="2.40.30.10">
    <property type="entry name" value="Translation factors"/>
    <property type="match status" value="1"/>
</dbReference>
<dbReference type="GO" id="GO:0046872">
    <property type="term" value="F:metal ion binding"/>
    <property type="evidence" value="ECO:0007669"/>
    <property type="project" value="UniProtKB-KW"/>
</dbReference>
<dbReference type="GO" id="GO:0016491">
    <property type="term" value="F:oxidoreductase activity"/>
    <property type="evidence" value="ECO:0007669"/>
    <property type="project" value="UniProtKB-KW"/>
</dbReference>
<evidence type="ECO:0000259" key="10">
    <source>
        <dbReference type="PROSITE" id="PS51085"/>
    </source>
</evidence>
<dbReference type="EMBL" id="JAEKJA010000005">
    <property type="protein sequence ID" value="MBJ3775481.1"/>
    <property type="molecule type" value="Genomic_DNA"/>
</dbReference>
<sequence length="352" mass="37214">MNPFAAPAGRGAWRPDRWGTLTCRAVWDETHDVRTFLLAPTDGARIVYEPGQFMTFRLDLGEEVVERSYTLASSAAADRAVAITVKRKPGGLVSGHLHDTLVPGATIEAMGPAGRFGPARADGDKFLLLSAGSGITPMLSVVRTAADLGIALDAVFVHAARKPDDMIAAHELAALARRVPKVRIVPVASRANGSWAGAKGRLDRDRLAALVPDLAERTVLTCGPEGFMAAMRAAAAELGVPPGRYHEESFDFGALEQSAPVDESAPAKRVTFAKSGKSFDCPPGMTILAAAKAAGIAMPSSCTRGICGTCKCLKVSGKVAMSHTDALRQREIDRGFILPCSSRPETDVVIDR</sequence>
<reference evidence="12" key="1">
    <citation type="submission" date="2020-12" db="EMBL/GenBank/DDBJ databases">
        <title>Bacterial taxonomy.</title>
        <authorList>
            <person name="Pan X."/>
        </authorList>
    </citation>
    <scope>NUCLEOTIDE SEQUENCE</scope>
    <source>
        <strain evidence="12">B2012</strain>
    </source>
</reference>
<dbReference type="InterPro" id="IPR006058">
    <property type="entry name" value="2Fe2S_fd_BS"/>
</dbReference>
<dbReference type="Pfam" id="PF00970">
    <property type="entry name" value="FAD_binding_6"/>
    <property type="match status" value="1"/>
</dbReference>
<dbReference type="InterPro" id="IPR008333">
    <property type="entry name" value="Cbr1-like_FAD-bd_dom"/>
</dbReference>
<dbReference type="PROSITE" id="PS51384">
    <property type="entry name" value="FAD_FR"/>
    <property type="match status" value="1"/>
</dbReference>
<evidence type="ECO:0000256" key="7">
    <source>
        <dbReference type="ARBA" id="ARBA00023004"/>
    </source>
</evidence>
<name>A0A934MGY1_9HYPH</name>
<dbReference type="SUPFAM" id="SSF54292">
    <property type="entry name" value="2Fe-2S ferredoxin-like"/>
    <property type="match status" value="1"/>
</dbReference>
<accession>A0A934MGY1</accession>
<dbReference type="PROSITE" id="PS51085">
    <property type="entry name" value="2FE2S_FER_2"/>
    <property type="match status" value="1"/>
</dbReference>
<dbReference type="RefSeq" id="WP_198881375.1">
    <property type="nucleotide sequence ID" value="NZ_JAEKJA010000005.1"/>
</dbReference>
<dbReference type="GO" id="GO:0051537">
    <property type="term" value="F:2 iron, 2 sulfur cluster binding"/>
    <property type="evidence" value="ECO:0007669"/>
    <property type="project" value="UniProtKB-KW"/>
</dbReference>
<dbReference type="InterPro" id="IPR039261">
    <property type="entry name" value="FNR_nucleotide-bd"/>
</dbReference>
<comment type="cofactor">
    <cofactor evidence="1">
        <name>FAD</name>
        <dbReference type="ChEBI" id="CHEBI:57692"/>
    </cofactor>
</comment>
<feature type="domain" description="FAD-binding FR-type" evidence="11">
    <location>
        <begin position="16"/>
        <end position="119"/>
    </location>
</feature>
<dbReference type="PANTHER" id="PTHR47354">
    <property type="entry name" value="NADH OXIDOREDUCTASE HCR"/>
    <property type="match status" value="1"/>
</dbReference>
<keyword evidence="13" id="KW-1185">Reference proteome</keyword>
<evidence type="ECO:0000256" key="8">
    <source>
        <dbReference type="ARBA" id="ARBA00023014"/>
    </source>
</evidence>
<dbReference type="InterPro" id="IPR050415">
    <property type="entry name" value="MRET"/>
</dbReference>
<protein>
    <submittedName>
        <fullName evidence="12">Hybrid-cluster NAD(P)-dependent oxidoreductase</fullName>
    </submittedName>
</protein>
<comment type="similarity">
    <text evidence="9">In the N-terminal section; belongs to the FAD-binding oxidoreductase type 6 family.</text>
</comment>
<evidence type="ECO:0000256" key="2">
    <source>
        <dbReference type="ARBA" id="ARBA00022630"/>
    </source>
</evidence>
<evidence type="ECO:0000256" key="1">
    <source>
        <dbReference type="ARBA" id="ARBA00001974"/>
    </source>
</evidence>
<dbReference type="InterPro" id="IPR001433">
    <property type="entry name" value="OxRdtase_FAD/NAD-bd"/>
</dbReference>
<dbReference type="PRINTS" id="PR00406">
    <property type="entry name" value="CYTB5RDTASE"/>
</dbReference>
<keyword evidence="5" id="KW-0274">FAD</keyword>
<dbReference type="CDD" id="cd00207">
    <property type="entry name" value="fer2"/>
    <property type="match status" value="1"/>
</dbReference>
<dbReference type="CDD" id="cd06215">
    <property type="entry name" value="FNR_iron_sulfur_binding_1"/>
    <property type="match status" value="1"/>
</dbReference>
<evidence type="ECO:0000256" key="9">
    <source>
        <dbReference type="ARBA" id="ARBA00061434"/>
    </source>
</evidence>
<proteinExistence type="inferred from homology"/>
<dbReference type="Pfam" id="PF00111">
    <property type="entry name" value="Fer2"/>
    <property type="match status" value="1"/>
</dbReference>
<dbReference type="PROSITE" id="PS00197">
    <property type="entry name" value="2FE2S_FER_1"/>
    <property type="match status" value="1"/>
</dbReference>
<feature type="domain" description="2Fe-2S ferredoxin-type" evidence="10">
    <location>
        <begin position="268"/>
        <end position="352"/>
    </location>
</feature>
<dbReference type="InterPro" id="IPR017927">
    <property type="entry name" value="FAD-bd_FR_type"/>
</dbReference>
<evidence type="ECO:0000256" key="5">
    <source>
        <dbReference type="ARBA" id="ARBA00022827"/>
    </source>
</evidence>
<dbReference type="InterPro" id="IPR012675">
    <property type="entry name" value="Beta-grasp_dom_sf"/>
</dbReference>
<keyword evidence="2" id="KW-0285">Flavoprotein</keyword>
<gene>
    <name evidence="12" type="ORF">JCR33_07275</name>
</gene>
<dbReference type="SUPFAM" id="SSF52343">
    <property type="entry name" value="Ferredoxin reductase-like, C-terminal NADP-linked domain"/>
    <property type="match status" value="1"/>
</dbReference>
<keyword evidence="3" id="KW-0001">2Fe-2S</keyword>
<evidence type="ECO:0000259" key="11">
    <source>
        <dbReference type="PROSITE" id="PS51384"/>
    </source>
</evidence>
<dbReference type="PANTHER" id="PTHR47354:SF6">
    <property type="entry name" value="NADH OXIDOREDUCTASE HCR"/>
    <property type="match status" value="1"/>
</dbReference>
<evidence type="ECO:0000313" key="12">
    <source>
        <dbReference type="EMBL" id="MBJ3775481.1"/>
    </source>
</evidence>
<dbReference type="InterPro" id="IPR036010">
    <property type="entry name" value="2Fe-2S_ferredoxin-like_sf"/>
</dbReference>
<dbReference type="Pfam" id="PF00175">
    <property type="entry name" value="NAD_binding_1"/>
    <property type="match status" value="1"/>
</dbReference>
<evidence type="ECO:0000313" key="13">
    <source>
        <dbReference type="Proteomes" id="UP000609531"/>
    </source>
</evidence>
<dbReference type="Gene3D" id="3.40.50.80">
    <property type="entry name" value="Nucleotide-binding domain of ferredoxin-NADP reductase (FNR) module"/>
    <property type="match status" value="1"/>
</dbReference>
<evidence type="ECO:0000256" key="4">
    <source>
        <dbReference type="ARBA" id="ARBA00022723"/>
    </source>
</evidence>
<evidence type="ECO:0000256" key="6">
    <source>
        <dbReference type="ARBA" id="ARBA00023002"/>
    </source>
</evidence>
<keyword evidence="4" id="KW-0479">Metal-binding</keyword>
<organism evidence="12 13">
    <name type="scientific">Acuticoccus mangrovi</name>
    <dbReference type="NCBI Taxonomy" id="2796142"/>
    <lineage>
        <taxon>Bacteria</taxon>
        <taxon>Pseudomonadati</taxon>
        <taxon>Pseudomonadota</taxon>
        <taxon>Alphaproteobacteria</taxon>
        <taxon>Hyphomicrobiales</taxon>
        <taxon>Amorphaceae</taxon>
        <taxon>Acuticoccus</taxon>
    </lineage>
</organism>
<comment type="caution">
    <text evidence="12">The sequence shown here is derived from an EMBL/GenBank/DDBJ whole genome shotgun (WGS) entry which is preliminary data.</text>
</comment>
<dbReference type="InterPro" id="IPR001041">
    <property type="entry name" value="2Fe-2S_ferredoxin-type"/>
</dbReference>
<keyword evidence="8" id="KW-0411">Iron-sulfur</keyword>
<dbReference type="Gene3D" id="3.10.20.30">
    <property type="match status" value="1"/>
</dbReference>
<dbReference type="SUPFAM" id="SSF63380">
    <property type="entry name" value="Riboflavin synthase domain-like"/>
    <property type="match status" value="1"/>
</dbReference>
<dbReference type="InterPro" id="IPR017938">
    <property type="entry name" value="Riboflavin_synthase-like_b-brl"/>
</dbReference>
<evidence type="ECO:0000256" key="3">
    <source>
        <dbReference type="ARBA" id="ARBA00022714"/>
    </source>
</evidence>
<keyword evidence="7" id="KW-0408">Iron</keyword>